<keyword evidence="2" id="KW-1185">Reference proteome</keyword>
<sequence>MSIGAAIITLKRAQANCSRLVKTGSEGKILLSKPQEKFSLELLKGEEDWSCTEMASYWHIHLPGLHNKEI</sequence>
<reference evidence="1" key="1">
    <citation type="submission" date="2021-09" db="EMBL/GenBank/DDBJ databases">
        <title>The genome of Mauremys mutica provides insights into the evolution of semi-aquatic lifestyle.</title>
        <authorList>
            <person name="Gong S."/>
            <person name="Gao Y."/>
        </authorList>
    </citation>
    <scope>NUCLEOTIDE SEQUENCE</scope>
    <source>
        <strain evidence="1">MM-2020</strain>
        <tissue evidence="1">Muscle</tissue>
    </source>
</reference>
<comment type="caution">
    <text evidence="1">The sequence shown here is derived from an EMBL/GenBank/DDBJ whole genome shotgun (WGS) entry which is preliminary data.</text>
</comment>
<evidence type="ECO:0000313" key="2">
    <source>
        <dbReference type="Proteomes" id="UP000827986"/>
    </source>
</evidence>
<proteinExistence type="predicted"/>
<organism evidence="1 2">
    <name type="scientific">Mauremys mutica</name>
    <name type="common">yellowpond turtle</name>
    <dbReference type="NCBI Taxonomy" id="74926"/>
    <lineage>
        <taxon>Eukaryota</taxon>
        <taxon>Metazoa</taxon>
        <taxon>Chordata</taxon>
        <taxon>Craniata</taxon>
        <taxon>Vertebrata</taxon>
        <taxon>Euteleostomi</taxon>
        <taxon>Archelosauria</taxon>
        <taxon>Testudinata</taxon>
        <taxon>Testudines</taxon>
        <taxon>Cryptodira</taxon>
        <taxon>Durocryptodira</taxon>
        <taxon>Testudinoidea</taxon>
        <taxon>Geoemydidae</taxon>
        <taxon>Geoemydinae</taxon>
        <taxon>Mauremys</taxon>
    </lineage>
</organism>
<gene>
    <name evidence="1" type="ORF">KIL84_016072</name>
</gene>
<dbReference type="Proteomes" id="UP000827986">
    <property type="component" value="Unassembled WGS sequence"/>
</dbReference>
<name>A0A9D3WUA8_9SAUR</name>
<dbReference type="AlphaFoldDB" id="A0A9D3WUA8"/>
<accession>A0A9D3WUA8</accession>
<dbReference type="EMBL" id="JAHDVG010000487">
    <property type="protein sequence ID" value="KAH1166900.1"/>
    <property type="molecule type" value="Genomic_DNA"/>
</dbReference>
<protein>
    <submittedName>
        <fullName evidence="1">Uncharacterized protein</fullName>
    </submittedName>
</protein>
<evidence type="ECO:0000313" key="1">
    <source>
        <dbReference type="EMBL" id="KAH1166900.1"/>
    </source>
</evidence>